<dbReference type="Gene3D" id="1.20.1070.10">
    <property type="entry name" value="Rhodopsin 7-helix transmembrane proteins"/>
    <property type="match status" value="1"/>
</dbReference>
<evidence type="ECO:0000256" key="1">
    <source>
        <dbReference type="ARBA" id="ARBA00004141"/>
    </source>
</evidence>
<protein>
    <recommendedName>
        <fullName evidence="10">G-protein coupled receptors family 1 profile domain-containing protein</fullName>
    </recommendedName>
</protein>
<keyword evidence="5" id="KW-0297">G-protein coupled receptor</keyword>
<dbReference type="HOGENOM" id="CLU_009579_17_1_1"/>
<evidence type="ECO:0000256" key="8">
    <source>
        <dbReference type="ARBA" id="ARBA00023224"/>
    </source>
</evidence>
<dbReference type="SMR" id="B4KTV5"/>
<dbReference type="PRINTS" id="PR00237">
    <property type="entry name" value="GPCRRHODOPSN"/>
</dbReference>
<sequence length="432" mass="49907">MPNGNKILKQCVKQQLLEGRKRIASGPEFSIKANSLCLLLFLHNPFKQFDFSQWDFPAERIWRHKAIEEIAWKVCSFLPLIIFGLYANYILIYLIATNRALRSPTNLIIANMAMADLLTLLICPVMFLINDFYQNFQLGWVGCKLEGFLVVVFLITAVLNLSVVSYDRLTAIVLPQETRLTLHGAKIVIACTWLTGLLLALPLAIYREYRVRIWRNFTERYCKENTNVLPKYWYVLITVLVWLPLSIMLICYTAIFIKLDRYEKRVLSRENPLTVSYKRSVAKTLFIVVVVFVVLRLPFTIFVVQREKYYKTAESVGCGTQYFSYFSQYLMFVNAAVNPIVYGFNNENFRRAYAQIGWVKRRRAASANRAHNCCYCDFVKNRNGAVVTADQNLNKEISQSAVEETKNLEETTDNLSIAKESLVTRLNSDGFI</sequence>
<evidence type="ECO:0000256" key="3">
    <source>
        <dbReference type="ARBA" id="ARBA00022692"/>
    </source>
</evidence>
<evidence type="ECO:0000256" key="5">
    <source>
        <dbReference type="ARBA" id="ARBA00023040"/>
    </source>
</evidence>
<feature type="transmembrane region" description="Helical" evidence="9">
    <location>
        <begin position="322"/>
        <end position="344"/>
    </location>
</feature>
<dbReference type="InParanoid" id="B4KTV5"/>
<feature type="transmembrane region" description="Helical" evidence="9">
    <location>
        <begin position="187"/>
        <end position="206"/>
    </location>
</feature>
<dbReference type="FunCoup" id="B4KTV5">
    <property type="interactions" value="20"/>
</dbReference>
<dbReference type="AlphaFoldDB" id="B4KTV5"/>
<dbReference type="InterPro" id="IPR000276">
    <property type="entry name" value="GPCR_Rhodpsn"/>
</dbReference>
<reference evidence="11 12" key="1">
    <citation type="journal article" date="2007" name="Nature">
        <title>Evolution of genes and genomes on the Drosophila phylogeny.</title>
        <authorList>
            <consortium name="Drosophila 12 Genomes Consortium"/>
            <person name="Clark A.G."/>
            <person name="Eisen M.B."/>
            <person name="Smith D.R."/>
            <person name="Bergman C.M."/>
            <person name="Oliver B."/>
            <person name="Markow T.A."/>
            <person name="Kaufman T.C."/>
            <person name="Kellis M."/>
            <person name="Gelbart W."/>
            <person name="Iyer V.N."/>
            <person name="Pollard D.A."/>
            <person name="Sackton T.B."/>
            <person name="Larracuente A.M."/>
            <person name="Singh N.D."/>
            <person name="Abad J.P."/>
            <person name="Abt D.N."/>
            <person name="Adryan B."/>
            <person name="Aguade M."/>
            <person name="Akashi H."/>
            <person name="Anderson W.W."/>
            <person name="Aquadro C.F."/>
            <person name="Ardell D.H."/>
            <person name="Arguello R."/>
            <person name="Artieri C.G."/>
            <person name="Barbash D.A."/>
            <person name="Barker D."/>
            <person name="Barsanti P."/>
            <person name="Batterham P."/>
            <person name="Batzoglou S."/>
            <person name="Begun D."/>
            <person name="Bhutkar A."/>
            <person name="Blanco E."/>
            <person name="Bosak S.A."/>
            <person name="Bradley R.K."/>
            <person name="Brand A.D."/>
            <person name="Brent M.R."/>
            <person name="Brooks A.N."/>
            <person name="Brown R.H."/>
            <person name="Butlin R.K."/>
            <person name="Caggese C."/>
            <person name="Calvi B.R."/>
            <person name="Bernardo de Carvalho A."/>
            <person name="Caspi A."/>
            <person name="Castrezana S."/>
            <person name="Celniker S.E."/>
            <person name="Chang J.L."/>
            <person name="Chapple C."/>
            <person name="Chatterji S."/>
            <person name="Chinwalla A."/>
            <person name="Civetta A."/>
            <person name="Clifton S.W."/>
            <person name="Comeron J.M."/>
            <person name="Costello J.C."/>
            <person name="Coyne J.A."/>
            <person name="Daub J."/>
            <person name="David R.G."/>
            <person name="Delcher A.L."/>
            <person name="Delehaunty K."/>
            <person name="Do C.B."/>
            <person name="Ebling H."/>
            <person name="Edwards K."/>
            <person name="Eickbush T."/>
            <person name="Evans J.D."/>
            <person name="Filipski A."/>
            <person name="Findeiss S."/>
            <person name="Freyhult E."/>
            <person name="Fulton L."/>
            <person name="Fulton R."/>
            <person name="Garcia A.C."/>
            <person name="Gardiner A."/>
            <person name="Garfield D.A."/>
            <person name="Garvin B.E."/>
            <person name="Gibson G."/>
            <person name="Gilbert D."/>
            <person name="Gnerre S."/>
            <person name="Godfrey J."/>
            <person name="Good R."/>
            <person name="Gotea V."/>
            <person name="Gravely B."/>
            <person name="Greenberg A.J."/>
            <person name="Griffiths-Jones S."/>
            <person name="Gross S."/>
            <person name="Guigo R."/>
            <person name="Gustafson E.A."/>
            <person name="Haerty W."/>
            <person name="Hahn M.W."/>
            <person name="Halligan D.L."/>
            <person name="Halpern A.L."/>
            <person name="Halter G.M."/>
            <person name="Han M.V."/>
            <person name="Heger A."/>
            <person name="Hillier L."/>
            <person name="Hinrichs A.S."/>
            <person name="Holmes I."/>
            <person name="Hoskins R.A."/>
            <person name="Hubisz M.J."/>
            <person name="Hultmark D."/>
            <person name="Huntley M.A."/>
            <person name="Jaffe D.B."/>
            <person name="Jagadeeshan S."/>
            <person name="Jeck W.R."/>
            <person name="Johnson J."/>
            <person name="Jones C.D."/>
            <person name="Jordan W.C."/>
            <person name="Karpen G.H."/>
            <person name="Kataoka E."/>
            <person name="Keightley P.D."/>
            <person name="Kheradpour P."/>
            <person name="Kirkness E.F."/>
            <person name="Koerich L.B."/>
            <person name="Kristiansen K."/>
            <person name="Kudrna D."/>
            <person name="Kulathinal R.J."/>
            <person name="Kumar S."/>
            <person name="Kwok R."/>
            <person name="Lander E."/>
            <person name="Langley C.H."/>
            <person name="Lapoint R."/>
            <person name="Lazzaro B.P."/>
            <person name="Lee S.J."/>
            <person name="Levesque L."/>
            <person name="Li R."/>
            <person name="Lin C.F."/>
            <person name="Lin M.F."/>
            <person name="Lindblad-Toh K."/>
            <person name="Llopart A."/>
            <person name="Long M."/>
            <person name="Low L."/>
            <person name="Lozovsky E."/>
            <person name="Lu J."/>
            <person name="Luo M."/>
            <person name="Machado C.A."/>
            <person name="Makalowski W."/>
            <person name="Marzo M."/>
            <person name="Matsuda M."/>
            <person name="Matzkin L."/>
            <person name="McAllister B."/>
            <person name="McBride C.S."/>
            <person name="McKernan B."/>
            <person name="McKernan K."/>
            <person name="Mendez-Lago M."/>
            <person name="Minx P."/>
            <person name="Mollenhauer M.U."/>
            <person name="Montooth K."/>
            <person name="Mount S.M."/>
            <person name="Mu X."/>
            <person name="Myers E."/>
            <person name="Negre B."/>
            <person name="Newfeld S."/>
            <person name="Nielsen R."/>
            <person name="Noor M.A."/>
            <person name="O'Grady P."/>
            <person name="Pachter L."/>
            <person name="Papaceit M."/>
            <person name="Parisi M.J."/>
            <person name="Parisi M."/>
            <person name="Parts L."/>
            <person name="Pedersen J.S."/>
            <person name="Pesole G."/>
            <person name="Phillippy A.M."/>
            <person name="Ponting C.P."/>
            <person name="Pop M."/>
            <person name="Porcelli D."/>
            <person name="Powell J.R."/>
            <person name="Prohaska S."/>
            <person name="Pruitt K."/>
            <person name="Puig M."/>
            <person name="Quesneville H."/>
            <person name="Ram K.R."/>
            <person name="Rand D."/>
            <person name="Rasmussen M.D."/>
            <person name="Reed L.K."/>
            <person name="Reenan R."/>
            <person name="Reily A."/>
            <person name="Remington K.A."/>
            <person name="Rieger T.T."/>
            <person name="Ritchie M.G."/>
            <person name="Robin C."/>
            <person name="Rogers Y.H."/>
            <person name="Rohde C."/>
            <person name="Rozas J."/>
            <person name="Rubenfield M.J."/>
            <person name="Ruiz A."/>
            <person name="Russo S."/>
            <person name="Salzberg S.L."/>
            <person name="Sanchez-Gracia A."/>
            <person name="Saranga D.J."/>
            <person name="Sato H."/>
            <person name="Schaeffer S.W."/>
            <person name="Schatz M.C."/>
            <person name="Schlenke T."/>
            <person name="Schwartz R."/>
            <person name="Segarra C."/>
            <person name="Singh R.S."/>
            <person name="Sirot L."/>
            <person name="Sirota M."/>
            <person name="Sisneros N.B."/>
            <person name="Smith C.D."/>
            <person name="Smith T.F."/>
            <person name="Spieth J."/>
            <person name="Stage D.E."/>
            <person name="Stark A."/>
            <person name="Stephan W."/>
            <person name="Strausberg R.L."/>
            <person name="Strempel S."/>
            <person name="Sturgill D."/>
            <person name="Sutton G."/>
            <person name="Sutton G.G."/>
            <person name="Tao W."/>
            <person name="Teichmann S."/>
            <person name="Tobari Y.N."/>
            <person name="Tomimura Y."/>
            <person name="Tsolas J.M."/>
            <person name="Valente V.L."/>
            <person name="Venter E."/>
            <person name="Venter J.C."/>
            <person name="Vicario S."/>
            <person name="Vieira F.G."/>
            <person name="Vilella A.J."/>
            <person name="Villasante A."/>
            <person name="Walenz B."/>
            <person name="Wang J."/>
            <person name="Wasserman M."/>
            <person name="Watts T."/>
            <person name="Wilson D."/>
            <person name="Wilson R.K."/>
            <person name="Wing R.A."/>
            <person name="Wolfner M.F."/>
            <person name="Wong A."/>
            <person name="Wong G.K."/>
            <person name="Wu C.I."/>
            <person name="Wu G."/>
            <person name="Yamamoto D."/>
            <person name="Yang H.P."/>
            <person name="Yang S.P."/>
            <person name="Yorke J.A."/>
            <person name="Yoshida K."/>
            <person name="Zdobnov E."/>
            <person name="Zhang P."/>
            <person name="Zhang Y."/>
            <person name="Zimin A.V."/>
            <person name="Baldwin J."/>
            <person name="Abdouelleil A."/>
            <person name="Abdulkadir J."/>
            <person name="Abebe A."/>
            <person name="Abera B."/>
            <person name="Abreu J."/>
            <person name="Acer S.C."/>
            <person name="Aftuck L."/>
            <person name="Alexander A."/>
            <person name="An P."/>
            <person name="Anderson E."/>
            <person name="Anderson S."/>
            <person name="Arachi H."/>
            <person name="Azer M."/>
            <person name="Bachantsang P."/>
            <person name="Barry A."/>
            <person name="Bayul T."/>
            <person name="Berlin A."/>
            <person name="Bessette D."/>
            <person name="Bloom T."/>
            <person name="Blye J."/>
            <person name="Boguslavskiy L."/>
            <person name="Bonnet C."/>
            <person name="Boukhgalter B."/>
            <person name="Bourzgui I."/>
            <person name="Brown A."/>
            <person name="Cahill P."/>
            <person name="Channer S."/>
            <person name="Cheshatsang Y."/>
            <person name="Chuda L."/>
            <person name="Citroen M."/>
            <person name="Collymore A."/>
            <person name="Cooke P."/>
            <person name="Costello M."/>
            <person name="D'Aco K."/>
            <person name="Daza R."/>
            <person name="De Haan G."/>
            <person name="DeGray S."/>
            <person name="DeMaso C."/>
            <person name="Dhargay N."/>
            <person name="Dooley K."/>
            <person name="Dooley E."/>
            <person name="Doricent M."/>
            <person name="Dorje P."/>
            <person name="Dorjee K."/>
            <person name="Dupes A."/>
            <person name="Elong R."/>
            <person name="Falk J."/>
            <person name="Farina A."/>
            <person name="Faro S."/>
            <person name="Ferguson D."/>
            <person name="Fisher S."/>
            <person name="Foley C.D."/>
            <person name="Franke A."/>
            <person name="Friedrich D."/>
            <person name="Gadbois L."/>
            <person name="Gearin G."/>
            <person name="Gearin C.R."/>
            <person name="Giannoukos G."/>
            <person name="Goode T."/>
            <person name="Graham J."/>
            <person name="Grandbois E."/>
            <person name="Grewal S."/>
            <person name="Gyaltsen K."/>
            <person name="Hafez N."/>
            <person name="Hagos B."/>
            <person name="Hall J."/>
            <person name="Henson C."/>
            <person name="Hollinger A."/>
            <person name="Honan T."/>
            <person name="Huard M.D."/>
            <person name="Hughes L."/>
            <person name="Hurhula B."/>
            <person name="Husby M.E."/>
            <person name="Kamat A."/>
            <person name="Kanga B."/>
            <person name="Kashin S."/>
            <person name="Khazanovich D."/>
            <person name="Kisner P."/>
            <person name="Lance K."/>
            <person name="Lara M."/>
            <person name="Lee W."/>
            <person name="Lennon N."/>
            <person name="Letendre F."/>
            <person name="LeVine R."/>
            <person name="Lipovsky A."/>
            <person name="Liu X."/>
            <person name="Liu J."/>
            <person name="Liu S."/>
            <person name="Lokyitsang T."/>
            <person name="Lokyitsang Y."/>
            <person name="Lubonja R."/>
            <person name="Lui A."/>
            <person name="MacDonald P."/>
            <person name="Magnisalis V."/>
            <person name="Maru K."/>
            <person name="Matthews C."/>
            <person name="McCusker W."/>
            <person name="McDonough S."/>
            <person name="Mehta T."/>
            <person name="Meldrim J."/>
            <person name="Meneus L."/>
            <person name="Mihai O."/>
            <person name="Mihalev A."/>
            <person name="Mihova T."/>
            <person name="Mittelman R."/>
            <person name="Mlenga V."/>
            <person name="Montmayeur A."/>
            <person name="Mulrain L."/>
            <person name="Navidi A."/>
            <person name="Naylor J."/>
            <person name="Negash T."/>
            <person name="Nguyen T."/>
            <person name="Nguyen N."/>
            <person name="Nicol R."/>
            <person name="Norbu C."/>
            <person name="Norbu N."/>
            <person name="Novod N."/>
            <person name="O'Neill B."/>
            <person name="Osman S."/>
            <person name="Markiewicz E."/>
            <person name="Oyono O.L."/>
            <person name="Patti C."/>
            <person name="Phunkhang P."/>
            <person name="Pierre F."/>
            <person name="Priest M."/>
            <person name="Raghuraman S."/>
            <person name="Rege F."/>
            <person name="Reyes R."/>
            <person name="Rise C."/>
            <person name="Rogov P."/>
            <person name="Ross K."/>
            <person name="Ryan E."/>
            <person name="Settipalli S."/>
            <person name="Shea T."/>
            <person name="Sherpa N."/>
            <person name="Shi L."/>
            <person name="Shih D."/>
            <person name="Sparrow T."/>
            <person name="Spaulding J."/>
            <person name="Stalker J."/>
            <person name="Stange-Thomann N."/>
            <person name="Stavropoulos S."/>
            <person name="Stone C."/>
            <person name="Strader C."/>
            <person name="Tesfaye S."/>
            <person name="Thomson T."/>
            <person name="Thoulutsang Y."/>
            <person name="Thoulutsang D."/>
            <person name="Topham K."/>
            <person name="Topping I."/>
            <person name="Tsamla T."/>
            <person name="Vassiliev H."/>
            <person name="Vo A."/>
            <person name="Wangchuk T."/>
            <person name="Wangdi T."/>
            <person name="Weiand M."/>
            <person name="Wilkinson J."/>
            <person name="Wilson A."/>
            <person name="Yadav S."/>
            <person name="Young G."/>
            <person name="Yu Q."/>
            <person name="Zembek L."/>
            <person name="Zhong D."/>
            <person name="Zimmer A."/>
            <person name="Zwirko Z."/>
            <person name="Jaffe D.B."/>
            <person name="Alvarez P."/>
            <person name="Brockman W."/>
            <person name="Butler J."/>
            <person name="Chin C."/>
            <person name="Gnerre S."/>
            <person name="Grabherr M."/>
            <person name="Kleber M."/>
            <person name="Mauceli E."/>
            <person name="MacCallum I."/>
        </authorList>
    </citation>
    <scope>NUCLEOTIDE SEQUENCE [LARGE SCALE GENOMIC DNA]</scope>
    <source>
        <strain evidence="12">Tucson 15081-1352.22</strain>
    </source>
</reference>
<evidence type="ECO:0000256" key="4">
    <source>
        <dbReference type="ARBA" id="ARBA00022989"/>
    </source>
</evidence>
<keyword evidence="7" id="KW-0675">Receptor</keyword>
<comment type="similarity">
    <text evidence="2">Belongs to the G-protein coupled receptor 1 family.</text>
</comment>
<feature type="transmembrane region" description="Helical" evidence="9">
    <location>
        <begin position="280"/>
        <end position="302"/>
    </location>
</feature>
<evidence type="ECO:0000256" key="7">
    <source>
        <dbReference type="ARBA" id="ARBA00023170"/>
    </source>
</evidence>
<dbReference type="EMBL" id="CH933808">
    <property type="protein sequence ID" value="EDW10681.2"/>
    <property type="molecule type" value="Genomic_DNA"/>
</dbReference>
<evidence type="ECO:0000256" key="2">
    <source>
        <dbReference type="ARBA" id="ARBA00010663"/>
    </source>
</evidence>
<gene>
    <name evidence="11" type="primary">Dmoj\GI21235</name>
    <name evidence="11" type="ORF">Dmoj_GI21235</name>
</gene>
<keyword evidence="3 9" id="KW-0812">Transmembrane</keyword>
<dbReference type="Proteomes" id="UP000009192">
    <property type="component" value="Unassembled WGS sequence"/>
</dbReference>
<evidence type="ECO:0000313" key="12">
    <source>
        <dbReference type="Proteomes" id="UP000009192"/>
    </source>
</evidence>
<proteinExistence type="inferred from homology"/>
<keyword evidence="4 9" id="KW-1133">Transmembrane helix</keyword>
<dbReference type="PANTHER" id="PTHR24235:SF12">
    <property type="entry name" value="G-PROTEIN COUPLED RECEPTORS FAMILY 1 PROFILE DOMAIN-CONTAINING PROTEIN"/>
    <property type="match status" value="1"/>
</dbReference>
<evidence type="ECO:0000259" key="10">
    <source>
        <dbReference type="PROSITE" id="PS50262"/>
    </source>
</evidence>
<dbReference type="GO" id="GO:0004930">
    <property type="term" value="F:G protein-coupled receptor activity"/>
    <property type="evidence" value="ECO:0007669"/>
    <property type="project" value="UniProtKB-KW"/>
</dbReference>
<dbReference type="SUPFAM" id="SSF81321">
    <property type="entry name" value="Family A G protein-coupled receptor-like"/>
    <property type="match status" value="1"/>
</dbReference>
<dbReference type="Pfam" id="PF00001">
    <property type="entry name" value="7tm_1"/>
    <property type="match status" value="1"/>
</dbReference>
<dbReference type="InterPro" id="IPR017452">
    <property type="entry name" value="GPCR_Rhodpsn_7TM"/>
</dbReference>
<evidence type="ECO:0000313" key="11">
    <source>
        <dbReference type="EMBL" id="EDW10681.2"/>
    </source>
</evidence>
<feature type="transmembrane region" description="Helical" evidence="9">
    <location>
        <begin position="147"/>
        <end position="166"/>
    </location>
</feature>
<dbReference type="GO" id="GO:0016020">
    <property type="term" value="C:membrane"/>
    <property type="evidence" value="ECO:0007669"/>
    <property type="project" value="UniProtKB-SubCell"/>
</dbReference>
<dbReference type="PANTHER" id="PTHR24235">
    <property type="entry name" value="NEUROPEPTIDE Y RECEPTOR"/>
    <property type="match status" value="1"/>
</dbReference>
<evidence type="ECO:0000256" key="9">
    <source>
        <dbReference type="SAM" id="Phobius"/>
    </source>
</evidence>
<comment type="subcellular location">
    <subcellularLocation>
        <location evidence="1">Membrane</location>
        <topology evidence="1">Multi-pass membrane protein</topology>
    </subcellularLocation>
</comment>
<evidence type="ECO:0000256" key="6">
    <source>
        <dbReference type="ARBA" id="ARBA00023136"/>
    </source>
</evidence>
<dbReference type="OrthoDB" id="9946013at2759"/>
<dbReference type="KEGG" id="dmo:Dmoj_GI21235"/>
<feature type="domain" description="G-protein coupled receptors family 1 profile" evidence="10">
    <location>
        <begin position="87"/>
        <end position="342"/>
    </location>
</feature>
<keyword evidence="8" id="KW-0807">Transducer</keyword>
<dbReference type="SMART" id="SM01381">
    <property type="entry name" value="7TM_GPCR_Srsx"/>
    <property type="match status" value="1"/>
</dbReference>
<organism evidence="11 12">
    <name type="scientific">Drosophila mojavensis</name>
    <name type="common">Fruit fly</name>
    <dbReference type="NCBI Taxonomy" id="7230"/>
    <lineage>
        <taxon>Eukaryota</taxon>
        <taxon>Metazoa</taxon>
        <taxon>Ecdysozoa</taxon>
        <taxon>Arthropoda</taxon>
        <taxon>Hexapoda</taxon>
        <taxon>Insecta</taxon>
        <taxon>Pterygota</taxon>
        <taxon>Neoptera</taxon>
        <taxon>Endopterygota</taxon>
        <taxon>Diptera</taxon>
        <taxon>Brachycera</taxon>
        <taxon>Muscomorpha</taxon>
        <taxon>Ephydroidea</taxon>
        <taxon>Drosophilidae</taxon>
        <taxon>Drosophila</taxon>
    </lineage>
</organism>
<feature type="transmembrane region" description="Helical" evidence="9">
    <location>
        <begin position="70"/>
        <end position="95"/>
    </location>
</feature>
<feature type="transmembrane region" description="Helical" evidence="9">
    <location>
        <begin position="233"/>
        <end position="259"/>
    </location>
</feature>
<dbReference type="PROSITE" id="PS50262">
    <property type="entry name" value="G_PROTEIN_RECEP_F1_2"/>
    <property type="match status" value="1"/>
</dbReference>
<keyword evidence="6 9" id="KW-0472">Membrane</keyword>
<keyword evidence="12" id="KW-1185">Reference proteome</keyword>
<feature type="transmembrane region" description="Helical" evidence="9">
    <location>
        <begin position="107"/>
        <end position="127"/>
    </location>
</feature>
<accession>B4KTV5</accession>
<name>B4KTV5_DROMO</name>
<dbReference type="eggNOG" id="KOG3656">
    <property type="taxonomic scope" value="Eukaryota"/>
</dbReference>